<feature type="signal peptide" evidence="1">
    <location>
        <begin position="1"/>
        <end position="26"/>
    </location>
</feature>
<dbReference type="EMBL" id="JANJYJ010000004">
    <property type="protein sequence ID" value="KAK3221058.1"/>
    <property type="molecule type" value="Genomic_DNA"/>
</dbReference>
<feature type="chain" id="PRO_5041998741" evidence="1">
    <location>
        <begin position="27"/>
        <end position="63"/>
    </location>
</feature>
<reference evidence="2" key="1">
    <citation type="journal article" date="2023" name="Plant J.">
        <title>Genome sequences and population genomics provide insights into the demographic history, inbreeding, and mutation load of two 'living fossil' tree species of Dipteronia.</title>
        <authorList>
            <person name="Feng Y."/>
            <person name="Comes H.P."/>
            <person name="Chen J."/>
            <person name="Zhu S."/>
            <person name="Lu R."/>
            <person name="Zhang X."/>
            <person name="Li P."/>
            <person name="Qiu J."/>
            <person name="Olsen K.M."/>
            <person name="Qiu Y."/>
        </authorList>
    </citation>
    <scope>NUCLEOTIDE SEQUENCE</scope>
    <source>
        <strain evidence="2">NBL</strain>
    </source>
</reference>
<comment type="caution">
    <text evidence="2">The sequence shown here is derived from an EMBL/GenBank/DDBJ whole genome shotgun (WGS) entry which is preliminary data.</text>
</comment>
<name>A0AAE0ANH2_9ROSI</name>
<sequence length="63" mass="7257">MASRNCLIAWVLLLVFVLLLTSEVTAREFAGRTSKPCMTHSRIRELAELNGNDHLDDPRKFHY</sequence>
<dbReference type="Proteomes" id="UP001281410">
    <property type="component" value="Unassembled WGS sequence"/>
</dbReference>
<organism evidence="2 3">
    <name type="scientific">Dipteronia sinensis</name>
    <dbReference type="NCBI Taxonomy" id="43782"/>
    <lineage>
        <taxon>Eukaryota</taxon>
        <taxon>Viridiplantae</taxon>
        <taxon>Streptophyta</taxon>
        <taxon>Embryophyta</taxon>
        <taxon>Tracheophyta</taxon>
        <taxon>Spermatophyta</taxon>
        <taxon>Magnoliopsida</taxon>
        <taxon>eudicotyledons</taxon>
        <taxon>Gunneridae</taxon>
        <taxon>Pentapetalae</taxon>
        <taxon>rosids</taxon>
        <taxon>malvids</taxon>
        <taxon>Sapindales</taxon>
        <taxon>Sapindaceae</taxon>
        <taxon>Hippocastanoideae</taxon>
        <taxon>Acereae</taxon>
        <taxon>Dipteronia</taxon>
    </lineage>
</organism>
<keyword evidence="3" id="KW-1185">Reference proteome</keyword>
<evidence type="ECO:0000313" key="3">
    <source>
        <dbReference type="Proteomes" id="UP001281410"/>
    </source>
</evidence>
<accession>A0AAE0ANH2</accession>
<dbReference type="AlphaFoldDB" id="A0AAE0ANH2"/>
<proteinExistence type="predicted"/>
<keyword evidence="1" id="KW-0732">Signal</keyword>
<evidence type="ECO:0000313" key="2">
    <source>
        <dbReference type="EMBL" id="KAK3221058.1"/>
    </source>
</evidence>
<evidence type="ECO:0000256" key="1">
    <source>
        <dbReference type="SAM" id="SignalP"/>
    </source>
</evidence>
<gene>
    <name evidence="2" type="ORF">Dsin_015028</name>
</gene>
<protein>
    <submittedName>
        <fullName evidence="2">Uncharacterized protein</fullName>
    </submittedName>
</protein>